<sequence>MSPAVARSGAALALRPVDESGVDDALRLAAIVFHDHPADEIRERHRELLLRCERFGAYDGDRLVGFLAALPLSLSVPGGELPCAGVTFVCVLPTHRRRGVLTALMGELWRAGARQGRPLAALWAADAAIYGRFGFAFATSGMTVEIDSDRPLGLRVEADPRPLRLLEGPDAREVVAPLHERSRAARAGRPRRDGWWWGTLVLPEQDEEDDELGPPLVVVLGDVDAEEPPAGYAVYRTRPGDDDAGSPGLVQVQEFEADGPGAAAALWRYLADIDLTTRVRCWAVPEDDPLPLMASDPGQVRVTQTFGCLWLRLADVRQALLARAWAAPVDLVLQVHDGVLRGNAGRFRLTVGADSAVTYEASDDPADLTLDVRELAACYLGDARLTRFVRAGLATEHRPGAARALDAALRTEHLPFTLDEF</sequence>
<name>A0A1H8HGS2_9ACTN</name>
<evidence type="ECO:0000259" key="5">
    <source>
        <dbReference type="PROSITE" id="PS51186"/>
    </source>
</evidence>
<evidence type="ECO:0000256" key="4">
    <source>
        <dbReference type="HAMAP-Rule" id="MF_01812"/>
    </source>
</evidence>
<keyword evidence="7" id="KW-1185">Reference proteome</keyword>
<dbReference type="Gene3D" id="3.40.630.30">
    <property type="match status" value="2"/>
</dbReference>
<evidence type="ECO:0000256" key="2">
    <source>
        <dbReference type="ARBA" id="ARBA00022679"/>
    </source>
</evidence>
<dbReference type="AlphaFoldDB" id="A0A1H8HGS2"/>
<accession>A0A1H8HGS2</accession>
<dbReference type="EMBL" id="FOBF01000029">
    <property type="protein sequence ID" value="SEN55107.1"/>
    <property type="molecule type" value="Genomic_DNA"/>
</dbReference>
<dbReference type="InterPro" id="IPR036527">
    <property type="entry name" value="SCP2_sterol-bd_dom_sf"/>
</dbReference>
<evidence type="ECO:0000313" key="7">
    <source>
        <dbReference type="Proteomes" id="UP000198953"/>
    </source>
</evidence>
<dbReference type="Pfam" id="PF17668">
    <property type="entry name" value="Acetyltransf_17"/>
    <property type="match status" value="1"/>
</dbReference>
<dbReference type="InterPro" id="IPR016181">
    <property type="entry name" value="Acyl_CoA_acyltransferase"/>
</dbReference>
<reference evidence="6 7" key="1">
    <citation type="submission" date="2016-10" db="EMBL/GenBank/DDBJ databases">
        <authorList>
            <person name="de Groot N.N."/>
        </authorList>
    </citation>
    <scope>NUCLEOTIDE SEQUENCE [LARGE SCALE GENOMIC DNA]</scope>
    <source>
        <strain evidence="6 7">DSM 43357</strain>
    </source>
</reference>
<dbReference type="HAMAP" id="MF_01812">
    <property type="entry name" value="Eis"/>
    <property type="match status" value="1"/>
</dbReference>
<evidence type="ECO:0000256" key="3">
    <source>
        <dbReference type="ARBA" id="ARBA00023315"/>
    </source>
</evidence>
<comment type="subunit">
    <text evidence="4">Homohexamer; trimer of dimers.</text>
</comment>
<evidence type="ECO:0000256" key="1">
    <source>
        <dbReference type="ARBA" id="ARBA00009213"/>
    </source>
</evidence>
<dbReference type="InterPro" id="IPR041380">
    <property type="entry name" value="Acetyltransf_17"/>
</dbReference>
<evidence type="ECO:0000313" key="6">
    <source>
        <dbReference type="EMBL" id="SEN55107.1"/>
    </source>
</evidence>
<proteinExistence type="inferred from homology"/>
<dbReference type="STRING" id="46177.SAMN05660976_07795"/>
<dbReference type="GO" id="GO:0034069">
    <property type="term" value="F:aminoglycoside N-acetyltransferase activity"/>
    <property type="evidence" value="ECO:0007669"/>
    <property type="project" value="TreeGrafter"/>
</dbReference>
<dbReference type="SUPFAM" id="SSF55718">
    <property type="entry name" value="SCP-like"/>
    <property type="match status" value="1"/>
</dbReference>
<dbReference type="NCBIfam" id="NF002367">
    <property type="entry name" value="PRK01346.1-4"/>
    <property type="match status" value="1"/>
</dbReference>
<dbReference type="SUPFAM" id="SSF55729">
    <property type="entry name" value="Acyl-CoA N-acyltransferases (Nat)"/>
    <property type="match status" value="1"/>
</dbReference>
<dbReference type="Pfam" id="PF13527">
    <property type="entry name" value="Acetyltransf_9"/>
    <property type="match status" value="1"/>
</dbReference>
<dbReference type="CDD" id="cd04301">
    <property type="entry name" value="NAT_SF"/>
    <property type="match status" value="1"/>
</dbReference>
<comment type="similarity">
    <text evidence="1 4">Belongs to the acetyltransferase Eis family.</text>
</comment>
<feature type="binding site" evidence="4">
    <location>
        <begin position="89"/>
        <end position="91"/>
    </location>
    <ligand>
        <name>acetyl-CoA</name>
        <dbReference type="ChEBI" id="CHEBI:57288"/>
    </ligand>
</feature>
<feature type="domain" description="N-acetyltransferase" evidence="5">
    <location>
        <begin position="12"/>
        <end position="157"/>
    </location>
</feature>
<dbReference type="GO" id="GO:0030649">
    <property type="term" value="P:aminoglycoside antibiotic catabolic process"/>
    <property type="evidence" value="ECO:0007669"/>
    <property type="project" value="TreeGrafter"/>
</dbReference>
<keyword evidence="2 4" id="KW-0808">Transferase</keyword>
<organism evidence="6 7">
    <name type="scientific">Nonomuraea pusilla</name>
    <dbReference type="NCBI Taxonomy" id="46177"/>
    <lineage>
        <taxon>Bacteria</taxon>
        <taxon>Bacillati</taxon>
        <taxon>Actinomycetota</taxon>
        <taxon>Actinomycetes</taxon>
        <taxon>Streptosporangiales</taxon>
        <taxon>Streptosporangiaceae</taxon>
        <taxon>Nonomuraea</taxon>
    </lineage>
</organism>
<dbReference type="PROSITE" id="PS51186">
    <property type="entry name" value="GNAT"/>
    <property type="match status" value="1"/>
</dbReference>
<comment type="caution">
    <text evidence="4">Lacks conserved residue(s) required for the propagation of feature annotation.</text>
</comment>
<dbReference type="RefSeq" id="WP_091105434.1">
    <property type="nucleotide sequence ID" value="NZ_FOBF01000029.1"/>
</dbReference>
<dbReference type="PANTHER" id="PTHR37817:SF1">
    <property type="entry name" value="N-ACETYLTRANSFERASE EIS"/>
    <property type="match status" value="1"/>
</dbReference>
<dbReference type="Proteomes" id="UP000198953">
    <property type="component" value="Unassembled WGS sequence"/>
</dbReference>
<dbReference type="InterPro" id="IPR022902">
    <property type="entry name" value="NAcTrfase_Eis"/>
</dbReference>
<feature type="binding site" evidence="4">
    <location>
        <begin position="97"/>
        <end position="102"/>
    </location>
    <ligand>
        <name>acetyl-CoA</name>
        <dbReference type="ChEBI" id="CHEBI:57288"/>
    </ligand>
</feature>
<dbReference type="InterPro" id="IPR051554">
    <property type="entry name" value="Acetyltransferase_Eis"/>
</dbReference>
<protein>
    <submittedName>
        <fullName evidence="6">Predicted acetyltransferase</fullName>
    </submittedName>
</protein>
<dbReference type="OrthoDB" id="8399956at2"/>
<dbReference type="InterPro" id="IPR000182">
    <property type="entry name" value="GNAT_dom"/>
</dbReference>
<dbReference type="InterPro" id="IPR025559">
    <property type="entry name" value="Eis_dom"/>
</dbReference>
<dbReference type="PANTHER" id="PTHR37817">
    <property type="entry name" value="N-ACETYLTRANSFERASE EIS"/>
    <property type="match status" value="1"/>
</dbReference>
<gene>
    <name evidence="6" type="ORF">SAMN05660976_07795</name>
</gene>
<dbReference type="Pfam" id="PF13530">
    <property type="entry name" value="SCP2_2"/>
    <property type="match status" value="1"/>
</dbReference>
<keyword evidence="3 4" id="KW-0012">Acyltransferase</keyword>
<feature type="active site" description="Proton donor" evidence="4">
    <location>
        <position position="130"/>
    </location>
</feature>
<feature type="active site" description="Proton acceptor; via carboxylate" evidence="4">
    <location>
        <position position="421"/>
    </location>
</feature>
<dbReference type="Gene3D" id="3.30.1050.10">
    <property type="entry name" value="SCP2 sterol-binding domain"/>
    <property type="match status" value="1"/>
</dbReference>